<evidence type="ECO:0000313" key="2">
    <source>
        <dbReference type="Proteomes" id="UP000005239"/>
    </source>
</evidence>
<reference evidence="1" key="2">
    <citation type="submission" date="2022-06" db="UniProtKB">
        <authorList>
            <consortium name="EnsemblMetazoa"/>
        </authorList>
    </citation>
    <scope>IDENTIFICATION</scope>
    <source>
        <strain evidence="1">PS312</strain>
    </source>
</reference>
<proteinExistence type="predicted"/>
<gene>
    <name evidence="1" type="primary">WBGene00277808</name>
</gene>
<keyword evidence="2" id="KW-1185">Reference proteome</keyword>
<reference evidence="2" key="1">
    <citation type="journal article" date="2008" name="Nat. Genet.">
        <title>The Pristionchus pacificus genome provides a unique perspective on nematode lifestyle and parasitism.</title>
        <authorList>
            <person name="Dieterich C."/>
            <person name="Clifton S.W."/>
            <person name="Schuster L.N."/>
            <person name="Chinwalla A."/>
            <person name="Delehaunty K."/>
            <person name="Dinkelacker I."/>
            <person name="Fulton L."/>
            <person name="Fulton R."/>
            <person name="Godfrey J."/>
            <person name="Minx P."/>
            <person name="Mitreva M."/>
            <person name="Roeseler W."/>
            <person name="Tian H."/>
            <person name="Witte H."/>
            <person name="Yang S.P."/>
            <person name="Wilson R.K."/>
            <person name="Sommer R.J."/>
        </authorList>
    </citation>
    <scope>NUCLEOTIDE SEQUENCE [LARGE SCALE GENOMIC DNA]</scope>
    <source>
        <strain evidence="2">PS312</strain>
    </source>
</reference>
<name>A0A2A6D153_PRIPA</name>
<dbReference type="Proteomes" id="UP000005239">
    <property type="component" value="Unassembled WGS sequence"/>
</dbReference>
<dbReference type="EnsemblMetazoa" id="PPA39439.1">
    <property type="protein sequence ID" value="PPA39439.1"/>
    <property type="gene ID" value="WBGene00277808"/>
</dbReference>
<accession>A0A2A6D153</accession>
<accession>A0A8R1YVH0</accession>
<protein>
    <submittedName>
        <fullName evidence="1">Uncharacterized protein</fullName>
    </submittedName>
</protein>
<organism evidence="1 2">
    <name type="scientific">Pristionchus pacificus</name>
    <name type="common">Parasitic nematode worm</name>
    <dbReference type="NCBI Taxonomy" id="54126"/>
    <lineage>
        <taxon>Eukaryota</taxon>
        <taxon>Metazoa</taxon>
        <taxon>Ecdysozoa</taxon>
        <taxon>Nematoda</taxon>
        <taxon>Chromadorea</taxon>
        <taxon>Rhabditida</taxon>
        <taxon>Rhabditina</taxon>
        <taxon>Diplogasteromorpha</taxon>
        <taxon>Diplogasteroidea</taxon>
        <taxon>Neodiplogasteridae</taxon>
        <taxon>Pristionchus</taxon>
    </lineage>
</organism>
<evidence type="ECO:0000313" key="1">
    <source>
        <dbReference type="EnsemblMetazoa" id="PPA39439.1"/>
    </source>
</evidence>
<sequence>MSFKAVMTVAERYASETKRRLSWNEFDGRIEGISSTNVTHVSAKSDSMRLKSDWCCCGGLHGYCDDPGAISEYVSTADHLSDEEPEDDLESDCGVHHGFLMFQAMSALTAGHWAWLGGASSFLNTP</sequence>
<dbReference type="AlphaFoldDB" id="A0A2A6D153"/>